<name>A0A9D2P355_9FIRM</name>
<organism evidence="1 2">
    <name type="scientific">Candidatus Intestinimonas pullistercoris</name>
    <dbReference type="NCBI Taxonomy" id="2838623"/>
    <lineage>
        <taxon>Bacteria</taxon>
        <taxon>Bacillati</taxon>
        <taxon>Bacillota</taxon>
        <taxon>Clostridia</taxon>
        <taxon>Eubacteriales</taxon>
        <taxon>Intestinimonas</taxon>
    </lineage>
</organism>
<proteinExistence type="predicted"/>
<protein>
    <submittedName>
        <fullName evidence="1">Phage tail protein</fullName>
    </submittedName>
</protein>
<dbReference type="Pfam" id="PF06841">
    <property type="entry name" value="Phage_T4_gp19"/>
    <property type="match status" value="1"/>
</dbReference>
<reference evidence="1" key="2">
    <citation type="submission" date="2021-04" db="EMBL/GenBank/DDBJ databases">
        <authorList>
            <person name="Gilroy R."/>
        </authorList>
    </citation>
    <scope>NUCLEOTIDE SEQUENCE</scope>
    <source>
        <strain evidence="1">CHK186-1790</strain>
    </source>
</reference>
<evidence type="ECO:0000313" key="1">
    <source>
        <dbReference type="EMBL" id="HJC41814.1"/>
    </source>
</evidence>
<reference evidence="1" key="1">
    <citation type="journal article" date="2021" name="PeerJ">
        <title>Extensive microbial diversity within the chicken gut microbiome revealed by metagenomics and culture.</title>
        <authorList>
            <person name="Gilroy R."/>
            <person name="Ravi A."/>
            <person name="Getino M."/>
            <person name="Pursley I."/>
            <person name="Horton D.L."/>
            <person name="Alikhan N.F."/>
            <person name="Baker D."/>
            <person name="Gharbi K."/>
            <person name="Hall N."/>
            <person name="Watson M."/>
            <person name="Adriaenssens E.M."/>
            <person name="Foster-Nyarko E."/>
            <person name="Jarju S."/>
            <person name="Secka A."/>
            <person name="Antonio M."/>
            <person name="Oren A."/>
            <person name="Chaudhuri R.R."/>
            <person name="La Ragione R."/>
            <person name="Hildebrand F."/>
            <person name="Pallen M.J."/>
        </authorList>
    </citation>
    <scope>NUCLEOTIDE SEQUENCE</scope>
    <source>
        <strain evidence="1">CHK186-1790</strain>
    </source>
</reference>
<dbReference type="EMBL" id="DWWJ01000182">
    <property type="protein sequence ID" value="HJC41814.1"/>
    <property type="molecule type" value="Genomic_DNA"/>
</dbReference>
<dbReference type="AlphaFoldDB" id="A0A9D2P355"/>
<sequence length="169" mass="18256">MAIVYQEPIQAFRFLVRVGDSEEISAAFSRFSGIKMEVETIQFRAGSDARGVKEYTPVFTSYAPVTLSKGVVGDNAFMDWLCASSASMLTGPTGDKMRRTIDVIALTDQGLPGVTWTLQEAMPIGYELAPMDGSRSEVLTESITFAFTGMQRTTAPPAPRQTGMPSAAP</sequence>
<dbReference type="NCBIfam" id="TIGR02241">
    <property type="entry name" value="conserved hypothetical phage tail region protein"/>
    <property type="match status" value="1"/>
</dbReference>
<dbReference type="PANTHER" id="PTHR38009">
    <property type="entry name" value="CONSERVED HYPOTHETICAL PHAGE TAIL PROTEIN"/>
    <property type="match status" value="1"/>
</dbReference>
<dbReference type="GO" id="GO:0005198">
    <property type="term" value="F:structural molecule activity"/>
    <property type="evidence" value="ECO:0007669"/>
    <property type="project" value="InterPro"/>
</dbReference>
<accession>A0A9D2P355</accession>
<comment type="caution">
    <text evidence="1">The sequence shown here is derived from an EMBL/GenBank/DDBJ whole genome shotgun (WGS) entry which is preliminary data.</text>
</comment>
<dbReference type="PANTHER" id="PTHR38009:SF1">
    <property type="entry name" value="CONSERVED HYPOTHETICAL PHAGE TAIL PROTEIN"/>
    <property type="match status" value="1"/>
</dbReference>
<gene>
    <name evidence="1" type="ORF">H9701_09745</name>
</gene>
<dbReference type="Proteomes" id="UP000823882">
    <property type="component" value="Unassembled WGS sequence"/>
</dbReference>
<dbReference type="InterPro" id="IPR010667">
    <property type="entry name" value="Phage_T4_Gp19"/>
</dbReference>
<dbReference type="InterPro" id="IPR011747">
    <property type="entry name" value="CHP02241"/>
</dbReference>
<evidence type="ECO:0000313" key="2">
    <source>
        <dbReference type="Proteomes" id="UP000823882"/>
    </source>
</evidence>